<reference evidence="4 5" key="1">
    <citation type="submission" date="2022-03" db="EMBL/GenBank/DDBJ databases">
        <title>Novel taxa within the pig intestine.</title>
        <authorList>
            <person name="Wylensek D."/>
            <person name="Bishof K."/>
            <person name="Afrizal A."/>
            <person name="Clavel T."/>
        </authorList>
    </citation>
    <scope>NUCLEOTIDE SEQUENCE [LARGE SCALE GENOMIC DNA]</scope>
    <source>
        <strain evidence="4 5">CLA-KB-P133</strain>
    </source>
</reference>
<evidence type="ECO:0000313" key="4">
    <source>
        <dbReference type="EMBL" id="MDX8419801.1"/>
    </source>
</evidence>
<dbReference type="InterPro" id="IPR013078">
    <property type="entry name" value="His_Pase_superF_clade-1"/>
</dbReference>
<keyword evidence="5" id="KW-1185">Reference proteome</keyword>
<dbReference type="SUPFAM" id="SSF53254">
    <property type="entry name" value="Phosphoglycerate mutase-like"/>
    <property type="match status" value="1"/>
</dbReference>
<feature type="binding site" evidence="3">
    <location>
        <begin position="7"/>
        <end position="14"/>
    </location>
    <ligand>
        <name>substrate</name>
    </ligand>
</feature>
<name>A0AB35U557_9FIRM</name>
<comment type="caution">
    <text evidence="4">The sequence shown here is derived from an EMBL/GenBank/DDBJ whole genome shotgun (WGS) entry which is preliminary data.</text>
</comment>
<protein>
    <submittedName>
        <fullName evidence="4">Histidine phosphatase family protein</fullName>
    </submittedName>
</protein>
<evidence type="ECO:0000256" key="3">
    <source>
        <dbReference type="PIRSR" id="PIRSR613078-2"/>
    </source>
</evidence>
<dbReference type="EMBL" id="JALBUR010000014">
    <property type="protein sequence ID" value="MDX8419801.1"/>
    <property type="molecule type" value="Genomic_DNA"/>
</dbReference>
<organism evidence="4 5">
    <name type="scientific">Grylomicrobium aquisgranensis</name>
    <dbReference type="NCBI Taxonomy" id="2926318"/>
    <lineage>
        <taxon>Bacteria</taxon>
        <taxon>Bacillati</taxon>
        <taxon>Bacillota</taxon>
        <taxon>Erysipelotrichia</taxon>
        <taxon>Erysipelotrichales</taxon>
        <taxon>Erysipelotrichaceae</taxon>
        <taxon>Grylomicrobium</taxon>
    </lineage>
</organism>
<dbReference type="InterPro" id="IPR001345">
    <property type="entry name" value="PG/BPGM_mutase_AS"/>
</dbReference>
<dbReference type="PANTHER" id="PTHR48100:SF1">
    <property type="entry name" value="HISTIDINE PHOSPHATASE FAMILY PROTEIN-RELATED"/>
    <property type="match status" value="1"/>
</dbReference>
<evidence type="ECO:0000313" key="5">
    <source>
        <dbReference type="Proteomes" id="UP001286174"/>
    </source>
</evidence>
<keyword evidence="1" id="KW-0324">Glycolysis</keyword>
<proteinExistence type="predicted"/>
<dbReference type="Pfam" id="PF00300">
    <property type="entry name" value="His_Phos_1"/>
    <property type="match status" value="1"/>
</dbReference>
<evidence type="ECO:0000256" key="2">
    <source>
        <dbReference type="ARBA" id="ARBA00023235"/>
    </source>
</evidence>
<dbReference type="GO" id="GO:0005737">
    <property type="term" value="C:cytoplasm"/>
    <property type="evidence" value="ECO:0007669"/>
    <property type="project" value="TreeGrafter"/>
</dbReference>
<dbReference type="RefSeq" id="WP_370596101.1">
    <property type="nucleotide sequence ID" value="NZ_JALBUR010000014.1"/>
</dbReference>
<dbReference type="PANTHER" id="PTHR48100">
    <property type="entry name" value="BROAD-SPECIFICITY PHOSPHATASE YOR283W-RELATED"/>
    <property type="match status" value="1"/>
</dbReference>
<accession>A0AB35U557</accession>
<dbReference type="SMART" id="SM00855">
    <property type="entry name" value="PGAM"/>
    <property type="match status" value="1"/>
</dbReference>
<dbReference type="InterPro" id="IPR050275">
    <property type="entry name" value="PGM_Phosphatase"/>
</dbReference>
<dbReference type="Proteomes" id="UP001286174">
    <property type="component" value="Unassembled WGS sequence"/>
</dbReference>
<dbReference type="InterPro" id="IPR029033">
    <property type="entry name" value="His_PPase_superfam"/>
</dbReference>
<dbReference type="PIRSF" id="PIRSF000709">
    <property type="entry name" value="6PFK_2-Ptase"/>
    <property type="match status" value="1"/>
</dbReference>
<gene>
    <name evidence="4" type="ORF">MOZ60_06795</name>
</gene>
<dbReference type="PROSITE" id="PS00175">
    <property type="entry name" value="PG_MUTASE"/>
    <property type="match status" value="1"/>
</dbReference>
<sequence length="191" mass="22051">MKIWITRHGQTDFNKKHLMQGRTDAPLNERGIQQAEEARAKIGDMHFDAVYASPLQRAKKTASIIGNVPEDEIIVDERLIEVDFGRYELHRYELLGPKMTFYWLLPEFLPSPATVEPLSSMIARSSSFLQDLEKKDYDNVLVVCHGGIMRTLCGYLRHSPKGIMWRPKPHNCEIRVFDTGNKDHPMIRDIC</sequence>
<keyword evidence="2" id="KW-0413">Isomerase</keyword>
<evidence type="ECO:0000256" key="1">
    <source>
        <dbReference type="ARBA" id="ARBA00023152"/>
    </source>
</evidence>
<dbReference type="GO" id="GO:0016791">
    <property type="term" value="F:phosphatase activity"/>
    <property type="evidence" value="ECO:0007669"/>
    <property type="project" value="TreeGrafter"/>
</dbReference>
<dbReference type="AlphaFoldDB" id="A0AB35U557"/>
<dbReference type="Gene3D" id="3.40.50.1240">
    <property type="entry name" value="Phosphoglycerate mutase-like"/>
    <property type="match status" value="1"/>
</dbReference>
<feature type="binding site" evidence="3">
    <location>
        <position position="57"/>
    </location>
    <ligand>
        <name>substrate</name>
    </ligand>
</feature>
<dbReference type="CDD" id="cd07067">
    <property type="entry name" value="HP_PGM_like"/>
    <property type="match status" value="1"/>
</dbReference>